<evidence type="ECO:0000256" key="2">
    <source>
        <dbReference type="ARBA" id="ARBA00023125"/>
    </source>
</evidence>
<name>A0ABY5GQ23_9GAMM</name>
<feature type="domain" description="HTH luxR-type" evidence="4">
    <location>
        <begin position="188"/>
        <end position="215"/>
    </location>
</feature>
<evidence type="ECO:0000313" key="6">
    <source>
        <dbReference type="Proteomes" id="UP001059950"/>
    </source>
</evidence>
<dbReference type="PANTHER" id="PTHR44688:SF16">
    <property type="entry name" value="DNA-BINDING TRANSCRIPTIONAL ACTIVATOR DEVR_DOSR"/>
    <property type="match status" value="1"/>
</dbReference>
<evidence type="ECO:0000256" key="1">
    <source>
        <dbReference type="ARBA" id="ARBA00023015"/>
    </source>
</evidence>
<dbReference type="InterPro" id="IPR036388">
    <property type="entry name" value="WH-like_DNA-bd_sf"/>
</dbReference>
<dbReference type="SMART" id="SM00421">
    <property type="entry name" value="HTH_LUXR"/>
    <property type="match status" value="1"/>
</dbReference>
<proteinExistence type="predicted"/>
<evidence type="ECO:0000259" key="4">
    <source>
        <dbReference type="PROSITE" id="PS00622"/>
    </source>
</evidence>
<evidence type="ECO:0000256" key="3">
    <source>
        <dbReference type="ARBA" id="ARBA00023163"/>
    </source>
</evidence>
<reference evidence="5" key="1">
    <citation type="submission" date="2021-04" db="EMBL/GenBank/DDBJ databases">
        <title>Oceanospirillales bacteria with DddD are important DMSP degraders in coastal seawater.</title>
        <authorList>
            <person name="Liu J."/>
        </authorList>
    </citation>
    <scope>NUCLEOTIDE SEQUENCE</scope>
    <source>
        <strain evidence="5">GY6</strain>
    </source>
</reference>
<keyword evidence="3" id="KW-0804">Transcription</keyword>
<dbReference type="PRINTS" id="PR00038">
    <property type="entry name" value="HTHLUXR"/>
</dbReference>
<dbReference type="Pfam" id="PF00196">
    <property type="entry name" value="GerE"/>
    <property type="match status" value="1"/>
</dbReference>
<dbReference type="PROSITE" id="PS00622">
    <property type="entry name" value="HTH_LUXR_1"/>
    <property type="match status" value="1"/>
</dbReference>
<evidence type="ECO:0000313" key="5">
    <source>
        <dbReference type="EMBL" id="UTW01874.1"/>
    </source>
</evidence>
<dbReference type="InterPro" id="IPR016032">
    <property type="entry name" value="Sig_transdc_resp-reg_C-effctor"/>
</dbReference>
<dbReference type="EMBL" id="CP073344">
    <property type="protein sequence ID" value="UTW01874.1"/>
    <property type="molecule type" value="Genomic_DNA"/>
</dbReference>
<keyword evidence="1" id="KW-0805">Transcription regulation</keyword>
<dbReference type="Proteomes" id="UP001059950">
    <property type="component" value="Chromosome"/>
</dbReference>
<dbReference type="Gene3D" id="1.10.10.10">
    <property type="entry name" value="Winged helix-like DNA-binding domain superfamily/Winged helix DNA-binding domain"/>
    <property type="match status" value="1"/>
</dbReference>
<keyword evidence="2" id="KW-0238">DNA-binding</keyword>
<dbReference type="CDD" id="cd06170">
    <property type="entry name" value="LuxR_C_like"/>
    <property type="match status" value="1"/>
</dbReference>
<dbReference type="PANTHER" id="PTHR44688">
    <property type="entry name" value="DNA-BINDING TRANSCRIPTIONAL ACTIVATOR DEVR_DOSR"/>
    <property type="match status" value="1"/>
</dbReference>
<gene>
    <name evidence="5" type="ORF">KDX31_10900</name>
</gene>
<sequence length="234" mass="27058">MTQHKNVFPNEFQRKALELMNDLIPLSESVFFLMEPDMHHRGAVVYSRSTGIEKQYDTTYGKMDPLSPERFSHTDDRVVTLDSQMSPHILKQTIYYQEFMVPNNHRYVADMFFRHEGRIIAVLSMLREEAMGNYNGEELVLLRKLQPFLEYSLNAVYLPQRQQERSSITDKYGLTERELDVIELLLSGASNKEIAVDLGLGLATVKTHLHHIFQKVSVQSRSELVAKVLLDLQA</sequence>
<dbReference type="SUPFAM" id="SSF46894">
    <property type="entry name" value="C-terminal effector domain of the bipartite response regulators"/>
    <property type="match status" value="1"/>
</dbReference>
<accession>A0ABY5GQ23</accession>
<protein>
    <submittedName>
        <fullName evidence="5">Response regulator transcription factor</fullName>
    </submittedName>
</protein>
<keyword evidence="6" id="KW-1185">Reference proteome</keyword>
<dbReference type="InterPro" id="IPR000792">
    <property type="entry name" value="Tscrpt_reg_LuxR_C"/>
</dbReference>
<organism evidence="5 6">
    <name type="scientific">Amphritea atlantica</name>
    <dbReference type="NCBI Taxonomy" id="355243"/>
    <lineage>
        <taxon>Bacteria</taxon>
        <taxon>Pseudomonadati</taxon>
        <taxon>Pseudomonadota</taxon>
        <taxon>Gammaproteobacteria</taxon>
        <taxon>Oceanospirillales</taxon>
        <taxon>Oceanospirillaceae</taxon>
        <taxon>Amphritea</taxon>
    </lineage>
</organism>